<dbReference type="RefSeq" id="XP_028883071.1">
    <property type="nucleotide sequence ID" value="XM_029025661.1"/>
</dbReference>
<dbReference type="AlphaFoldDB" id="A0A1X0NWC4"/>
<comment type="caution">
    <text evidence="1">The sequence shown here is derived from an EMBL/GenBank/DDBJ whole genome shotgun (WGS) entry which is preliminary data.</text>
</comment>
<gene>
    <name evidence="1" type="ORF">TM35_000142160</name>
</gene>
<evidence type="ECO:0000313" key="1">
    <source>
        <dbReference type="EMBL" id="ORC89005.1"/>
    </source>
</evidence>
<name>A0A1X0NWC4_9TRYP</name>
<dbReference type="VEuPathDB" id="TriTrypDB:TM35_000142160"/>
<evidence type="ECO:0000313" key="2">
    <source>
        <dbReference type="Proteomes" id="UP000192257"/>
    </source>
</evidence>
<keyword evidence="2" id="KW-1185">Reference proteome</keyword>
<protein>
    <submittedName>
        <fullName evidence="1">Uncharacterized protein</fullName>
    </submittedName>
</protein>
<dbReference type="GeneID" id="39985441"/>
<reference evidence="1 2" key="1">
    <citation type="submission" date="2017-03" db="EMBL/GenBank/DDBJ databases">
        <title>An alternative strategy for trypanosome survival in the mammalian bloodstream revealed through genome and transcriptome analysis of the ubiquitous bovine parasite Trypanosoma (Megatrypanum) theileri.</title>
        <authorList>
            <person name="Kelly S."/>
            <person name="Ivens A."/>
            <person name="Mott A."/>
            <person name="O'Neill E."/>
            <person name="Emms D."/>
            <person name="Macleod O."/>
            <person name="Voorheis P."/>
            <person name="Matthews J."/>
            <person name="Matthews K."/>
            <person name="Carrington M."/>
        </authorList>
    </citation>
    <scope>NUCLEOTIDE SEQUENCE [LARGE SCALE GENOMIC DNA]</scope>
    <source>
        <strain evidence="1">Edinburgh</strain>
    </source>
</reference>
<accession>A0A1X0NWC4</accession>
<proteinExistence type="predicted"/>
<sequence>MQRDVYASLIKKRHKQMIPLLIHQVSGDITRENIFDEVFSGYKLRRIALMTHMAATTPNLPRLPRDIIVTDFDKLKSIHQPHFHYKLLPLLCTDFEAFSALQGICASQNSPFTIEDRRDPQGLTYRLVNGCAERQALCDFFAEHIPVSEREVPVYSRKLPIAAVLFDGVLITRKCTNAGGKTAALLTVHEAATDKVITERALMRDFFVNPLYTKMSGNSELAQAVRLARHSSHFMAVKRPVGNDDGSRRSLLRSAAAKKLFLFEKIGDEYRFAHL</sequence>
<dbReference type="EMBL" id="NBCO01000014">
    <property type="protein sequence ID" value="ORC89005.1"/>
    <property type="molecule type" value="Genomic_DNA"/>
</dbReference>
<dbReference type="OrthoDB" id="270953at2759"/>
<organism evidence="1 2">
    <name type="scientific">Trypanosoma theileri</name>
    <dbReference type="NCBI Taxonomy" id="67003"/>
    <lineage>
        <taxon>Eukaryota</taxon>
        <taxon>Discoba</taxon>
        <taxon>Euglenozoa</taxon>
        <taxon>Kinetoplastea</taxon>
        <taxon>Metakinetoplastina</taxon>
        <taxon>Trypanosomatida</taxon>
        <taxon>Trypanosomatidae</taxon>
        <taxon>Trypanosoma</taxon>
    </lineage>
</organism>
<dbReference type="Proteomes" id="UP000192257">
    <property type="component" value="Unassembled WGS sequence"/>
</dbReference>